<dbReference type="PROSITE" id="PS00911">
    <property type="entry name" value="DHODEHASE_1"/>
    <property type="match status" value="1"/>
</dbReference>
<dbReference type="PANTHER" id="PTHR48109">
    <property type="entry name" value="DIHYDROOROTATE DEHYDROGENASE (QUINONE), MITOCHONDRIAL-RELATED"/>
    <property type="match status" value="1"/>
</dbReference>
<sequence length="262" mass="29110">MNRLYPKLPPGYITKSTIIVVTSGTALYAVAELLLGNESFYRKTVMPMVHRFIDGESAHRLGVKLAKYSLFPPFSSSYCEYPELECDLLGMHLRNPVGLAAGFDKDAEAVHGLRKSGFGMIEVGTVTPLPQEGNPAPRVFRLTEDEGIINRYGFNSAGVGQVYARVRKAYEPKHPVPLGINIGKNKSTEDAYLDYNIGVNYFSQYCDYLVVNISSPNTPGLRSMQKRSELQKTGCMMSIPAIELVLCDEWIRKLMFPIASIA</sequence>
<keyword evidence="10" id="KW-0472">Membrane</keyword>
<dbReference type="Gene3D" id="3.20.20.70">
    <property type="entry name" value="Aldolase class I"/>
    <property type="match status" value="1"/>
</dbReference>
<comment type="catalytic activity">
    <reaction evidence="11">
        <text>(S)-dihydroorotate + a quinone = orotate + a quinol</text>
        <dbReference type="Rhea" id="RHEA:30187"/>
        <dbReference type="ChEBI" id="CHEBI:24646"/>
        <dbReference type="ChEBI" id="CHEBI:30839"/>
        <dbReference type="ChEBI" id="CHEBI:30864"/>
        <dbReference type="ChEBI" id="CHEBI:132124"/>
        <dbReference type="EC" id="1.3.5.2"/>
    </reaction>
</comment>
<evidence type="ECO:0000256" key="11">
    <source>
        <dbReference type="ARBA" id="ARBA00048639"/>
    </source>
</evidence>
<dbReference type="Pfam" id="PF01180">
    <property type="entry name" value="DHO_dh"/>
    <property type="match status" value="1"/>
</dbReference>
<dbReference type="SUPFAM" id="SSF51395">
    <property type="entry name" value="FMN-linked oxidoreductases"/>
    <property type="match status" value="1"/>
</dbReference>
<evidence type="ECO:0000256" key="1">
    <source>
        <dbReference type="ARBA" id="ARBA00001917"/>
    </source>
</evidence>
<evidence type="ECO:0000256" key="5">
    <source>
        <dbReference type="ARBA" id="ARBA00012791"/>
    </source>
</evidence>
<comment type="caution">
    <text evidence="13">The sequence shown here is derived from an EMBL/GenBank/DDBJ whole genome shotgun (WGS) entry which is preliminary data.</text>
</comment>
<keyword evidence="14" id="KW-1185">Reference proteome</keyword>
<evidence type="ECO:0000256" key="2">
    <source>
        <dbReference type="ARBA" id="ARBA00004370"/>
    </source>
</evidence>
<keyword evidence="7" id="KW-0285">Flavoprotein</keyword>
<feature type="domain" description="Dihydroorotate dehydrogenase catalytic" evidence="12">
    <location>
        <begin position="84"/>
        <end position="233"/>
    </location>
</feature>
<evidence type="ECO:0000256" key="9">
    <source>
        <dbReference type="ARBA" id="ARBA00023002"/>
    </source>
</evidence>
<comment type="subcellular location">
    <subcellularLocation>
        <location evidence="2">Membrane</location>
    </subcellularLocation>
</comment>
<proteinExistence type="inferred from homology"/>
<comment type="pathway">
    <text evidence="3">Pyrimidine metabolism; UMP biosynthesis via de novo pathway; orotate from (S)-dihydroorotate (quinone route): step 1/1.</text>
</comment>
<evidence type="ECO:0000256" key="7">
    <source>
        <dbReference type="ARBA" id="ARBA00022630"/>
    </source>
</evidence>
<reference evidence="13 14" key="1">
    <citation type="submission" date="2024-08" db="EMBL/GenBank/DDBJ databases">
        <title>Gnathostoma spinigerum genome.</title>
        <authorList>
            <person name="Gonzalez-Bertolin B."/>
            <person name="Monzon S."/>
            <person name="Zaballos A."/>
            <person name="Jimenez P."/>
            <person name="Dekumyoy P."/>
            <person name="Varona S."/>
            <person name="Cuesta I."/>
            <person name="Sumanam S."/>
            <person name="Adisakwattana P."/>
            <person name="Gasser R.B."/>
            <person name="Hernandez-Gonzalez A."/>
            <person name="Young N.D."/>
            <person name="Perteguer M.J."/>
        </authorList>
    </citation>
    <scope>NUCLEOTIDE SEQUENCE [LARGE SCALE GENOMIC DNA]</scope>
    <source>
        <strain evidence="13">AL3</strain>
        <tissue evidence="13">Liver</tissue>
    </source>
</reference>
<gene>
    <name evidence="13" type="ORF">AB6A40_010249</name>
</gene>
<evidence type="ECO:0000313" key="14">
    <source>
        <dbReference type="Proteomes" id="UP001608902"/>
    </source>
</evidence>
<dbReference type="EMBL" id="JBGFUD010012736">
    <property type="protein sequence ID" value="MFH4983540.1"/>
    <property type="molecule type" value="Genomic_DNA"/>
</dbReference>
<keyword evidence="8" id="KW-0288">FMN</keyword>
<dbReference type="Proteomes" id="UP001608902">
    <property type="component" value="Unassembled WGS sequence"/>
</dbReference>
<evidence type="ECO:0000313" key="13">
    <source>
        <dbReference type="EMBL" id="MFH4983540.1"/>
    </source>
</evidence>
<evidence type="ECO:0000256" key="8">
    <source>
        <dbReference type="ARBA" id="ARBA00022643"/>
    </source>
</evidence>
<evidence type="ECO:0000256" key="10">
    <source>
        <dbReference type="ARBA" id="ARBA00023136"/>
    </source>
</evidence>
<organism evidence="13 14">
    <name type="scientific">Gnathostoma spinigerum</name>
    <dbReference type="NCBI Taxonomy" id="75299"/>
    <lineage>
        <taxon>Eukaryota</taxon>
        <taxon>Metazoa</taxon>
        <taxon>Ecdysozoa</taxon>
        <taxon>Nematoda</taxon>
        <taxon>Chromadorea</taxon>
        <taxon>Rhabditida</taxon>
        <taxon>Spirurina</taxon>
        <taxon>Gnathostomatomorpha</taxon>
        <taxon>Gnathostomatoidea</taxon>
        <taxon>Gnathostomatidae</taxon>
        <taxon>Gnathostoma</taxon>
    </lineage>
</organism>
<evidence type="ECO:0000256" key="3">
    <source>
        <dbReference type="ARBA" id="ARBA00005161"/>
    </source>
</evidence>
<dbReference type="GO" id="GO:0016020">
    <property type="term" value="C:membrane"/>
    <property type="evidence" value="ECO:0007669"/>
    <property type="project" value="UniProtKB-SubCell"/>
</dbReference>
<name>A0ABD6EU90_9BILA</name>
<dbReference type="NCBIfam" id="TIGR01036">
    <property type="entry name" value="pyrD_sub2"/>
    <property type="match status" value="1"/>
</dbReference>
<dbReference type="AlphaFoldDB" id="A0ABD6EU90"/>
<protein>
    <recommendedName>
        <fullName evidence="6">Dihydroorotate dehydrogenase (quinone), mitochondrial</fullName>
        <ecNumber evidence="5">1.3.5.2</ecNumber>
    </recommendedName>
</protein>
<dbReference type="InterPro" id="IPR001295">
    <property type="entry name" value="Dihydroorotate_DH_CS"/>
</dbReference>
<accession>A0ABD6EU90</accession>
<keyword evidence="9" id="KW-0560">Oxidoreductase</keyword>
<comment type="similarity">
    <text evidence="4">Belongs to the dihydroorotate dehydrogenase family. Type 2 subfamily.</text>
</comment>
<evidence type="ECO:0000256" key="4">
    <source>
        <dbReference type="ARBA" id="ARBA00005359"/>
    </source>
</evidence>
<dbReference type="CDD" id="cd04738">
    <property type="entry name" value="DHOD_2_like"/>
    <property type="match status" value="1"/>
</dbReference>
<dbReference type="InterPro" id="IPR005719">
    <property type="entry name" value="Dihydroorotate_DH_2"/>
</dbReference>
<dbReference type="EC" id="1.3.5.2" evidence="5"/>
<evidence type="ECO:0000256" key="6">
    <source>
        <dbReference type="ARBA" id="ARBA00017599"/>
    </source>
</evidence>
<dbReference type="PANTHER" id="PTHR48109:SF4">
    <property type="entry name" value="DIHYDROOROTATE DEHYDROGENASE (QUINONE), MITOCHONDRIAL"/>
    <property type="match status" value="1"/>
</dbReference>
<dbReference type="InterPro" id="IPR013785">
    <property type="entry name" value="Aldolase_TIM"/>
</dbReference>
<comment type="cofactor">
    <cofactor evidence="1">
        <name>FMN</name>
        <dbReference type="ChEBI" id="CHEBI:58210"/>
    </cofactor>
</comment>
<dbReference type="GO" id="GO:0106430">
    <property type="term" value="F:dihydroorotate dehydrogenase (quinone) activity"/>
    <property type="evidence" value="ECO:0007669"/>
    <property type="project" value="UniProtKB-EC"/>
</dbReference>
<dbReference type="InterPro" id="IPR050074">
    <property type="entry name" value="DHO_dehydrogenase"/>
</dbReference>
<dbReference type="InterPro" id="IPR005720">
    <property type="entry name" value="Dihydroorotate_DH_cat"/>
</dbReference>
<evidence type="ECO:0000259" key="12">
    <source>
        <dbReference type="Pfam" id="PF01180"/>
    </source>
</evidence>